<dbReference type="InterPro" id="IPR010982">
    <property type="entry name" value="Lambda_DNA-bd_dom_sf"/>
</dbReference>
<dbReference type="PANTHER" id="PTHR30146:SF138">
    <property type="entry name" value="TRANSCRIPTIONAL REGULATORY PROTEIN"/>
    <property type="match status" value="1"/>
</dbReference>
<keyword evidence="3" id="KW-0804">Transcription</keyword>
<dbReference type="Gene3D" id="1.10.260.40">
    <property type="entry name" value="lambda repressor-like DNA-binding domains"/>
    <property type="match status" value="1"/>
</dbReference>
<dbReference type="InterPro" id="IPR046335">
    <property type="entry name" value="LacI/GalR-like_sensor"/>
</dbReference>
<dbReference type="GO" id="GO:0000976">
    <property type="term" value="F:transcription cis-regulatory region binding"/>
    <property type="evidence" value="ECO:0007669"/>
    <property type="project" value="TreeGrafter"/>
</dbReference>
<dbReference type="RefSeq" id="WP_270028608.1">
    <property type="nucleotide sequence ID" value="NZ_JAPDDP010000070.1"/>
</dbReference>
<dbReference type="CDD" id="cd01392">
    <property type="entry name" value="HTH_LacI"/>
    <property type="match status" value="1"/>
</dbReference>
<protein>
    <submittedName>
        <fullName evidence="5">LacI family DNA-binding transcriptional regulator</fullName>
    </submittedName>
</protein>
<dbReference type="PROSITE" id="PS50932">
    <property type="entry name" value="HTH_LACI_2"/>
    <property type="match status" value="1"/>
</dbReference>
<gene>
    <name evidence="5" type="ORF">OJ997_28040</name>
</gene>
<sequence length="344" mass="36751">MSARPTLATIAEAVGVSRMTVSNAFNRPDQLSPELRERVLAKARELGYGGPDPGARALSKGKTGSIGVIIDAPLTLAFTDPAAVQMLHGVASVCEQEELGITLVPRIKDRDAHLVRTALVDGFVVYCMADDDARMDAILERRLPFAMIDYEPGRADLAVNIDDRVGARRTAQHLIDLGHRRFGVVLGWENTFNTADEALAAMQYHVDRERLRGWRDAIEGAGVPFDTVALASAPGFDQATGRVAGGKLLDRANRPTAIVCESDQMALGVLQAAQERGVAVPQQLSVAGFDDAPEAARAGLTTVRQPHQEKGAAALRLLLDTATPRASVLLPTELVPRSSTAPSP</sequence>
<keyword evidence="2 5" id="KW-0238">DNA-binding</keyword>
<dbReference type="SUPFAM" id="SSF47413">
    <property type="entry name" value="lambda repressor-like DNA-binding domains"/>
    <property type="match status" value="1"/>
</dbReference>
<dbReference type="PANTHER" id="PTHR30146">
    <property type="entry name" value="LACI-RELATED TRANSCRIPTIONAL REPRESSOR"/>
    <property type="match status" value="1"/>
</dbReference>
<dbReference type="EMBL" id="JAPDDP010000070">
    <property type="protein sequence ID" value="MDA0184192.1"/>
    <property type="molecule type" value="Genomic_DNA"/>
</dbReference>
<dbReference type="Pfam" id="PF13377">
    <property type="entry name" value="Peripla_BP_3"/>
    <property type="match status" value="1"/>
</dbReference>
<dbReference type="AlphaFoldDB" id="A0A9X3NFR7"/>
<keyword evidence="1" id="KW-0805">Transcription regulation</keyword>
<proteinExistence type="predicted"/>
<organism evidence="5 6">
    <name type="scientific">Solirubrobacter phytolaccae</name>
    <dbReference type="NCBI Taxonomy" id="1404360"/>
    <lineage>
        <taxon>Bacteria</taxon>
        <taxon>Bacillati</taxon>
        <taxon>Actinomycetota</taxon>
        <taxon>Thermoleophilia</taxon>
        <taxon>Solirubrobacterales</taxon>
        <taxon>Solirubrobacteraceae</taxon>
        <taxon>Solirubrobacter</taxon>
    </lineage>
</organism>
<evidence type="ECO:0000259" key="4">
    <source>
        <dbReference type="PROSITE" id="PS50932"/>
    </source>
</evidence>
<feature type="domain" description="HTH lacI-type" evidence="4">
    <location>
        <begin position="5"/>
        <end position="60"/>
    </location>
</feature>
<evidence type="ECO:0000256" key="3">
    <source>
        <dbReference type="ARBA" id="ARBA00023163"/>
    </source>
</evidence>
<dbReference type="GO" id="GO:0003700">
    <property type="term" value="F:DNA-binding transcription factor activity"/>
    <property type="evidence" value="ECO:0007669"/>
    <property type="project" value="TreeGrafter"/>
</dbReference>
<dbReference type="InterPro" id="IPR000843">
    <property type="entry name" value="HTH_LacI"/>
</dbReference>
<evidence type="ECO:0000313" key="6">
    <source>
        <dbReference type="Proteomes" id="UP001147653"/>
    </source>
</evidence>
<accession>A0A9X3NFR7</accession>
<reference evidence="5" key="1">
    <citation type="submission" date="2022-10" db="EMBL/GenBank/DDBJ databases">
        <title>The WGS of Solirubrobacter phytolaccae KCTC 29190.</title>
        <authorList>
            <person name="Jiang Z."/>
        </authorList>
    </citation>
    <scope>NUCLEOTIDE SEQUENCE</scope>
    <source>
        <strain evidence="5">KCTC 29190</strain>
    </source>
</reference>
<dbReference type="SUPFAM" id="SSF53822">
    <property type="entry name" value="Periplasmic binding protein-like I"/>
    <property type="match status" value="1"/>
</dbReference>
<dbReference type="InterPro" id="IPR028082">
    <property type="entry name" value="Peripla_BP_I"/>
</dbReference>
<evidence type="ECO:0000256" key="2">
    <source>
        <dbReference type="ARBA" id="ARBA00023125"/>
    </source>
</evidence>
<dbReference type="Proteomes" id="UP001147653">
    <property type="component" value="Unassembled WGS sequence"/>
</dbReference>
<dbReference type="CDD" id="cd06279">
    <property type="entry name" value="PBP1_LacI-like"/>
    <property type="match status" value="1"/>
</dbReference>
<name>A0A9X3NFR7_9ACTN</name>
<comment type="caution">
    <text evidence="5">The sequence shown here is derived from an EMBL/GenBank/DDBJ whole genome shotgun (WGS) entry which is preliminary data.</text>
</comment>
<evidence type="ECO:0000256" key="1">
    <source>
        <dbReference type="ARBA" id="ARBA00023015"/>
    </source>
</evidence>
<keyword evidence="6" id="KW-1185">Reference proteome</keyword>
<evidence type="ECO:0000313" key="5">
    <source>
        <dbReference type="EMBL" id="MDA0184192.1"/>
    </source>
</evidence>
<dbReference type="Pfam" id="PF00356">
    <property type="entry name" value="LacI"/>
    <property type="match status" value="1"/>
</dbReference>
<dbReference type="Gene3D" id="3.40.50.2300">
    <property type="match status" value="2"/>
</dbReference>
<dbReference type="SMART" id="SM00354">
    <property type="entry name" value="HTH_LACI"/>
    <property type="match status" value="1"/>
</dbReference>